<sequence>MGEESGVDKCDILTCGDEEWFRVVESIHSIVEGGPSEGGVGQAETEEIPRYGQGKGALAFLCQKADNVPALTLQSTLEDENGTEGTTNVGLKLCAESNGLMMQGNEVTEVMPGMPPVVSPSVSLPDAAVPMDGGMRAEAKARAERKMSLVQLRDNPLVQEMADRAALEMVSSSLLDMQKAGKIDALRAVAVLRVGALSFHRTASAQIRQYCEVLGTLVGVDWRTVLEEEEATAARRQDPISEAEFITAQGEVNALVQPWEARGVPIAYTISVKGEVRVYFNECFVNGYLRDATQVKEFSSPNVVPLLLWRRVIVPEDQLFVFTAMTSCIVSQEGPPGSREVAVLVRCFQYDGAEVLSEVRYRVLYSTHGFAQAFSIHPLTFDETLAEEEKRRREASNPTPTFRVYTPS</sequence>
<evidence type="ECO:0000256" key="1">
    <source>
        <dbReference type="SAM" id="MobiDB-lite"/>
    </source>
</evidence>
<dbReference type="EMBL" id="SDOX01000071">
    <property type="protein sequence ID" value="TFJ83075.1"/>
    <property type="molecule type" value="Genomic_DNA"/>
</dbReference>
<dbReference type="OrthoDB" id="10349844at2759"/>
<dbReference type="AlphaFoldDB" id="A0A4D9D0H0"/>
<reference evidence="2 3" key="1">
    <citation type="submission" date="2019-01" db="EMBL/GenBank/DDBJ databases">
        <title>Nuclear Genome Assembly of the Microalgal Biofuel strain Nannochloropsis salina CCMP1776.</title>
        <authorList>
            <person name="Hovde B."/>
        </authorList>
    </citation>
    <scope>NUCLEOTIDE SEQUENCE [LARGE SCALE GENOMIC DNA]</scope>
    <source>
        <strain evidence="2 3">CCMP1776</strain>
    </source>
</reference>
<accession>A0A4D9D0H0</accession>
<keyword evidence="3" id="KW-1185">Reference proteome</keyword>
<evidence type="ECO:0000313" key="2">
    <source>
        <dbReference type="EMBL" id="TFJ83075.1"/>
    </source>
</evidence>
<name>A0A4D9D0H0_9STRA</name>
<comment type="caution">
    <text evidence="2">The sequence shown here is derived from an EMBL/GenBank/DDBJ whole genome shotgun (WGS) entry which is preliminary data.</text>
</comment>
<organism evidence="2 3">
    <name type="scientific">Nannochloropsis salina CCMP1776</name>
    <dbReference type="NCBI Taxonomy" id="1027361"/>
    <lineage>
        <taxon>Eukaryota</taxon>
        <taxon>Sar</taxon>
        <taxon>Stramenopiles</taxon>
        <taxon>Ochrophyta</taxon>
        <taxon>Eustigmatophyceae</taxon>
        <taxon>Eustigmatales</taxon>
        <taxon>Monodopsidaceae</taxon>
        <taxon>Microchloropsis</taxon>
        <taxon>Microchloropsis salina</taxon>
    </lineage>
</organism>
<proteinExistence type="predicted"/>
<evidence type="ECO:0000313" key="3">
    <source>
        <dbReference type="Proteomes" id="UP000355283"/>
    </source>
</evidence>
<dbReference type="Proteomes" id="UP000355283">
    <property type="component" value="Unassembled WGS sequence"/>
</dbReference>
<feature type="region of interest" description="Disordered" evidence="1">
    <location>
        <begin position="389"/>
        <end position="408"/>
    </location>
</feature>
<gene>
    <name evidence="2" type="ORF">NSK_005597</name>
</gene>
<protein>
    <submittedName>
        <fullName evidence="2">Uncharacterized protein</fullName>
    </submittedName>
</protein>